<evidence type="ECO:0000313" key="7">
    <source>
        <dbReference type="Proteomes" id="UP001054945"/>
    </source>
</evidence>
<dbReference type="AlphaFoldDB" id="A0AAV4NSR5"/>
<keyword evidence="3 6" id="KW-0240">DNA-directed RNA polymerase</keyword>
<keyword evidence="5" id="KW-0539">Nucleus</keyword>
<dbReference type="GO" id="GO:0003677">
    <property type="term" value="F:DNA binding"/>
    <property type="evidence" value="ECO:0007669"/>
    <property type="project" value="InterPro"/>
</dbReference>
<accession>A0AAV4NSR5</accession>
<dbReference type="PANTHER" id="PTHR14440">
    <property type="entry name" value="DNA-DIRECTED RNA POLYMERASE I SUBUNIT RPA49"/>
    <property type="match status" value="1"/>
</dbReference>
<evidence type="ECO:0000256" key="5">
    <source>
        <dbReference type="ARBA" id="ARBA00023242"/>
    </source>
</evidence>
<evidence type="ECO:0000256" key="2">
    <source>
        <dbReference type="ARBA" id="ARBA00009430"/>
    </source>
</evidence>
<evidence type="ECO:0000256" key="4">
    <source>
        <dbReference type="ARBA" id="ARBA00023163"/>
    </source>
</evidence>
<dbReference type="GO" id="GO:0005730">
    <property type="term" value="C:nucleolus"/>
    <property type="evidence" value="ECO:0007669"/>
    <property type="project" value="UniProtKB-SubCell"/>
</dbReference>
<proteinExistence type="inferred from homology"/>
<dbReference type="InterPro" id="IPR009668">
    <property type="entry name" value="RNA_pol-assoc_fac_A49-like"/>
</dbReference>
<comment type="similarity">
    <text evidence="2">Belongs to the eukaryotic RPA49/POLR1E RNA polymerase subunit family.</text>
</comment>
<dbReference type="GO" id="GO:0006351">
    <property type="term" value="P:DNA-templated transcription"/>
    <property type="evidence" value="ECO:0007669"/>
    <property type="project" value="InterPro"/>
</dbReference>
<keyword evidence="7" id="KW-1185">Reference proteome</keyword>
<gene>
    <name evidence="6" type="primary">POLR1E</name>
    <name evidence="6" type="ORF">CEXT_616161</name>
</gene>
<evidence type="ECO:0000256" key="3">
    <source>
        <dbReference type="ARBA" id="ARBA00022478"/>
    </source>
</evidence>
<name>A0AAV4NSR5_CAEEX</name>
<dbReference type="Pfam" id="PF06870">
    <property type="entry name" value="RNA_pol_I_A49"/>
    <property type="match status" value="1"/>
</dbReference>
<comment type="caution">
    <text evidence="6">The sequence shown here is derived from an EMBL/GenBank/DDBJ whole genome shotgun (WGS) entry which is preliminary data.</text>
</comment>
<comment type="subcellular location">
    <subcellularLocation>
        <location evidence="1">Nucleus</location>
        <location evidence="1">Nucleolus</location>
    </subcellularLocation>
</comment>
<keyword evidence="4" id="KW-0804">Transcription</keyword>
<dbReference type="EMBL" id="BPLR01021171">
    <property type="protein sequence ID" value="GIX86795.1"/>
    <property type="molecule type" value="Genomic_DNA"/>
</dbReference>
<dbReference type="Proteomes" id="UP001054945">
    <property type="component" value="Unassembled WGS sequence"/>
</dbReference>
<reference evidence="6 7" key="1">
    <citation type="submission" date="2021-06" db="EMBL/GenBank/DDBJ databases">
        <title>Caerostris extrusa draft genome.</title>
        <authorList>
            <person name="Kono N."/>
            <person name="Arakawa K."/>
        </authorList>
    </citation>
    <scope>NUCLEOTIDE SEQUENCE [LARGE SCALE GENOMIC DNA]</scope>
</reference>
<organism evidence="6 7">
    <name type="scientific">Caerostris extrusa</name>
    <name type="common">Bark spider</name>
    <name type="synonym">Caerostris bankana</name>
    <dbReference type="NCBI Taxonomy" id="172846"/>
    <lineage>
        <taxon>Eukaryota</taxon>
        <taxon>Metazoa</taxon>
        <taxon>Ecdysozoa</taxon>
        <taxon>Arthropoda</taxon>
        <taxon>Chelicerata</taxon>
        <taxon>Arachnida</taxon>
        <taxon>Araneae</taxon>
        <taxon>Araneomorphae</taxon>
        <taxon>Entelegynae</taxon>
        <taxon>Araneoidea</taxon>
        <taxon>Araneidae</taxon>
        <taxon>Caerostris</taxon>
    </lineage>
</organism>
<evidence type="ECO:0000256" key="1">
    <source>
        <dbReference type="ARBA" id="ARBA00004604"/>
    </source>
</evidence>
<evidence type="ECO:0000313" key="6">
    <source>
        <dbReference type="EMBL" id="GIX86795.1"/>
    </source>
</evidence>
<protein>
    <submittedName>
        <fullName evidence="6">DNA-directed RNA polymerase I subunit RPA49</fullName>
    </submittedName>
</protein>
<sequence>MSQVVELKLSSKRKKRAPVLITNYSHGYLNPNPNGKFKIECFKKISDASEIGVDASRNLVASTGRLNYIGSSSATNLQCFVGVRDKQTGNMKLYDCALFNMKPEMKVPEIDSKPTTNVTYWEGVNTLTENFGSKARQRALSIKQKSYVDVSEEMPNLINESILRSPEKLNGNSLPQSMNYLPPLNRDATSIFNVFDINDIISPEESESLESEVQELFSATSDEFTKKRLSFCKFVSERFGNVSSEKAKFLIYYNYLVAFQKLRYNDIRKKDPAPDIPEIYKNKFMDKFTIISRTDKGREGRSMPNQLKDKLVSYIFVLVLLIENFKVNLEEIVNDLNNVGIPKVALIAQSVGCYVSKKKIGEQDAKFAELKLPLYVVVPKYSKKK</sequence>
<dbReference type="GO" id="GO:0000428">
    <property type="term" value="C:DNA-directed RNA polymerase complex"/>
    <property type="evidence" value="ECO:0007669"/>
    <property type="project" value="UniProtKB-KW"/>
</dbReference>